<dbReference type="EMBL" id="JALJOV010001579">
    <property type="protein sequence ID" value="KAK9846048.1"/>
    <property type="molecule type" value="Genomic_DNA"/>
</dbReference>
<proteinExistence type="predicted"/>
<protein>
    <submittedName>
        <fullName evidence="1">Uncharacterized protein</fullName>
    </submittedName>
</protein>
<gene>
    <name evidence="1" type="ORF">WJX84_006577</name>
</gene>
<feature type="non-terminal residue" evidence="1">
    <location>
        <position position="44"/>
    </location>
</feature>
<dbReference type="AlphaFoldDB" id="A0AAW1SIZ1"/>
<comment type="caution">
    <text evidence="1">The sequence shown here is derived from an EMBL/GenBank/DDBJ whole genome shotgun (WGS) entry which is preliminary data.</text>
</comment>
<evidence type="ECO:0000313" key="1">
    <source>
        <dbReference type="EMBL" id="KAK9846048.1"/>
    </source>
</evidence>
<sequence length="44" mass="4702">MDMHQSTGAPPRNLAMFLSGLRGKYEGQGSTSALELAETILQPP</sequence>
<accession>A0AAW1SIZ1</accession>
<evidence type="ECO:0000313" key="2">
    <source>
        <dbReference type="Proteomes" id="UP001485043"/>
    </source>
</evidence>
<keyword evidence="2" id="KW-1185">Reference proteome</keyword>
<organism evidence="1 2">
    <name type="scientific">Apatococcus fuscideae</name>
    <dbReference type="NCBI Taxonomy" id="2026836"/>
    <lineage>
        <taxon>Eukaryota</taxon>
        <taxon>Viridiplantae</taxon>
        <taxon>Chlorophyta</taxon>
        <taxon>core chlorophytes</taxon>
        <taxon>Trebouxiophyceae</taxon>
        <taxon>Chlorellales</taxon>
        <taxon>Chlorellaceae</taxon>
        <taxon>Apatococcus</taxon>
    </lineage>
</organism>
<dbReference type="Proteomes" id="UP001485043">
    <property type="component" value="Unassembled WGS sequence"/>
</dbReference>
<reference evidence="1 2" key="1">
    <citation type="journal article" date="2024" name="Nat. Commun.">
        <title>Phylogenomics reveals the evolutionary origins of lichenization in chlorophyte algae.</title>
        <authorList>
            <person name="Puginier C."/>
            <person name="Libourel C."/>
            <person name="Otte J."/>
            <person name="Skaloud P."/>
            <person name="Haon M."/>
            <person name="Grisel S."/>
            <person name="Petersen M."/>
            <person name="Berrin J.G."/>
            <person name="Delaux P.M."/>
            <person name="Dal Grande F."/>
            <person name="Keller J."/>
        </authorList>
    </citation>
    <scope>NUCLEOTIDE SEQUENCE [LARGE SCALE GENOMIC DNA]</scope>
    <source>
        <strain evidence="1 2">SAG 2523</strain>
    </source>
</reference>
<name>A0AAW1SIZ1_9CHLO</name>